<evidence type="ECO:0000256" key="1">
    <source>
        <dbReference type="SAM" id="SignalP"/>
    </source>
</evidence>
<dbReference type="EMBL" id="HBGY01012288">
    <property type="protein sequence ID" value="CAD9572342.1"/>
    <property type="molecule type" value="Transcribed_RNA"/>
</dbReference>
<evidence type="ECO:0000313" key="2">
    <source>
        <dbReference type="EMBL" id="CAD9572342.1"/>
    </source>
</evidence>
<protein>
    <submittedName>
        <fullName evidence="2">Uncharacterized protein</fullName>
    </submittedName>
</protein>
<gene>
    <name evidence="2" type="ORF">LDAN0321_LOCUS7818</name>
</gene>
<organism evidence="2">
    <name type="scientific">Leptocylindrus danicus</name>
    <dbReference type="NCBI Taxonomy" id="163516"/>
    <lineage>
        <taxon>Eukaryota</taxon>
        <taxon>Sar</taxon>
        <taxon>Stramenopiles</taxon>
        <taxon>Ochrophyta</taxon>
        <taxon>Bacillariophyta</taxon>
        <taxon>Coscinodiscophyceae</taxon>
        <taxon>Chaetocerotophycidae</taxon>
        <taxon>Leptocylindrales</taxon>
        <taxon>Leptocylindraceae</taxon>
        <taxon>Leptocylindrus</taxon>
    </lineage>
</organism>
<reference evidence="2" key="1">
    <citation type="submission" date="2021-01" db="EMBL/GenBank/DDBJ databases">
        <authorList>
            <person name="Corre E."/>
            <person name="Pelletier E."/>
            <person name="Niang G."/>
            <person name="Scheremetjew M."/>
            <person name="Finn R."/>
            <person name="Kale V."/>
            <person name="Holt S."/>
            <person name="Cochrane G."/>
            <person name="Meng A."/>
            <person name="Brown T."/>
            <person name="Cohen L."/>
        </authorList>
    </citation>
    <scope>NUCLEOTIDE SEQUENCE</scope>
    <source>
        <strain evidence="2">B650</strain>
    </source>
</reference>
<keyword evidence="1" id="KW-0732">Signal</keyword>
<feature type="chain" id="PRO_5031218930" evidence="1">
    <location>
        <begin position="16"/>
        <end position="156"/>
    </location>
</feature>
<sequence length="156" mass="17201">MKSTIFLALAATTTAFTVPPVRTALTRIPTAIQGLMTEEESKSIIDKAHLCAESECNVEDVDMFLSELREQQMMLRNRLAEVTGMISELGTVNESTGEERKVDEIRETVRAIARIFMMGDKNSDNDYPIMGPPLGYTGEIGDGPKTAYDVLSPKKP</sequence>
<accession>A0A7S2KC78</accession>
<dbReference type="AlphaFoldDB" id="A0A7S2KC78"/>
<name>A0A7S2KC78_9STRA</name>
<feature type="signal peptide" evidence="1">
    <location>
        <begin position="1"/>
        <end position="15"/>
    </location>
</feature>
<proteinExistence type="predicted"/>